<protein>
    <submittedName>
        <fullName evidence="1">DUF2783 domain-containing protein</fullName>
    </submittedName>
</protein>
<reference evidence="1 2" key="1">
    <citation type="submission" date="2019-06" db="EMBL/GenBank/DDBJ databases">
        <title>Metagenome assembled Genome of Spiribacter salinus SL48-SHIP from the microbial mat of Salt Lake 48 (Novosibirsk region, Russia).</title>
        <authorList>
            <person name="Shipova A."/>
            <person name="Rozanov A.S."/>
            <person name="Bryanskaya A.V."/>
            <person name="Peltek S.E."/>
        </authorList>
    </citation>
    <scope>NUCLEOTIDE SEQUENCE [LARGE SCALE GENOMIC DNA]</scope>
    <source>
        <strain evidence="1">SL48-SHIP-2</strain>
    </source>
</reference>
<gene>
    <name evidence="1" type="ORF">FKY71_10170</name>
</gene>
<evidence type="ECO:0000313" key="2">
    <source>
        <dbReference type="Proteomes" id="UP000315400"/>
    </source>
</evidence>
<dbReference type="AlphaFoldDB" id="A0A540VQU6"/>
<dbReference type="InterPro" id="IPR021233">
    <property type="entry name" value="DUF2783"/>
</dbReference>
<organism evidence="1 2">
    <name type="scientific">Spiribacter salinus</name>
    <dbReference type="NCBI Taxonomy" id="1335746"/>
    <lineage>
        <taxon>Bacteria</taxon>
        <taxon>Pseudomonadati</taxon>
        <taxon>Pseudomonadota</taxon>
        <taxon>Gammaproteobacteria</taxon>
        <taxon>Chromatiales</taxon>
        <taxon>Ectothiorhodospiraceae</taxon>
        <taxon>Spiribacter</taxon>
    </lineage>
</organism>
<name>A0A540VQU6_9GAMM</name>
<sequence>MSELELESNFNDPDGFYAALAEIHRNRDETTSQRINARLILILANEIGDQKVLEEALHIAADTGDEDTR</sequence>
<evidence type="ECO:0000313" key="1">
    <source>
        <dbReference type="EMBL" id="TQE99134.1"/>
    </source>
</evidence>
<accession>A0A540VQU6</accession>
<dbReference type="Pfam" id="PF10932">
    <property type="entry name" value="DUF2783"/>
    <property type="match status" value="1"/>
</dbReference>
<dbReference type="Proteomes" id="UP000315400">
    <property type="component" value="Unassembled WGS sequence"/>
</dbReference>
<comment type="caution">
    <text evidence="1">The sequence shown here is derived from an EMBL/GenBank/DDBJ whole genome shotgun (WGS) entry which is preliminary data.</text>
</comment>
<dbReference type="EMBL" id="VIFK01000089">
    <property type="protein sequence ID" value="TQE99134.1"/>
    <property type="molecule type" value="Genomic_DNA"/>
</dbReference>
<proteinExistence type="predicted"/>